<feature type="transmembrane region" description="Helical" evidence="2">
    <location>
        <begin position="169"/>
        <end position="185"/>
    </location>
</feature>
<feature type="compositionally biased region" description="Basic and acidic residues" evidence="1">
    <location>
        <begin position="18"/>
        <end position="27"/>
    </location>
</feature>
<dbReference type="RefSeq" id="WP_091942168.1">
    <property type="nucleotide sequence ID" value="NZ_FOEE01000004.1"/>
</dbReference>
<organism evidence="3 4">
    <name type="scientific">Trujillonella endophytica</name>
    <dbReference type="NCBI Taxonomy" id="673521"/>
    <lineage>
        <taxon>Bacteria</taxon>
        <taxon>Bacillati</taxon>
        <taxon>Actinomycetota</taxon>
        <taxon>Actinomycetes</taxon>
        <taxon>Geodermatophilales</taxon>
        <taxon>Geodermatophilaceae</taxon>
        <taxon>Trujillonella</taxon>
    </lineage>
</organism>
<reference evidence="4" key="1">
    <citation type="submission" date="2016-10" db="EMBL/GenBank/DDBJ databases">
        <authorList>
            <person name="Varghese N."/>
            <person name="Submissions S."/>
        </authorList>
    </citation>
    <scope>NUCLEOTIDE SEQUENCE [LARGE SCALE GENOMIC DNA]</scope>
    <source>
        <strain evidence="4">DSM 45413</strain>
    </source>
</reference>
<keyword evidence="2" id="KW-0812">Transmembrane</keyword>
<dbReference type="AlphaFoldDB" id="A0A1H8SHJ5"/>
<keyword evidence="4" id="KW-1185">Reference proteome</keyword>
<feature type="compositionally biased region" description="Basic and acidic residues" evidence="1">
    <location>
        <begin position="1"/>
        <end position="12"/>
    </location>
</feature>
<dbReference type="PANTHER" id="PTHR30531">
    <property type="entry name" value="FLAGELLAR BIOSYNTHETIC PROTEIN FLHB"/>
    <property type="match status" value="1"/>
</dbReference>
<feature type="transmembrane region" description="Helical" evidence="2">
    <location>
        <begin position="84"/>
        <end position="106"/>
    </location>
</feature>
<keyword evidence="2" id="KW-1133">Transmembrane helix</keyword>
<keyword evidence="3" id="KW-0969">Cilium</keyword>
<dbReference type="Proteomes" id="UP000198960">
    <property type="component" value="Unassembled WGS sequence"/>
</dbReference>
<dbReference type="STRING" id="673521.SAMN05660991_01751"/>
<dbReference type="EMBL" id="FOEE01000004">
    <property type="protein sequence ID" value="SEO78489.1"/>
    <property type="molecule type" value="Genomic_DNA"/>
</dbReference>
<feature type="transmembrane region" description="Helical" evidence="2">
    <location>
        <begin position="191"/>
        <end position="211"/>
    </location>
</feature>
<dbReference type="GO" id="GO:0009306">
    <property type="term" value="P:protein secretion"/>
    <property type="evidence" value="ECO:0007669"/>
    <property type="project" value="InterPro"/>
</dbReference>
<dbReference type="Gene3D" id="3.40.1690.10">
    <property type="entry name" value="secretion proteins EscU"/>
    <property type="match status" value="1"/>
</dbReference>
<accession>A0A1H8SHJ5</accession>
<keyword evidence="3" id="KW-0966">Cell projection</keyword>
<keyword evidence="2" id="KW-0472">Membrane</keyword>
<proteinExistence type="predicted"/>
<feature type="transmembrane region" description="Helical" evidence="2">
    <location>
        <begin position="145"/>
        <end position="162"/>
    </location>
</feature>
<evidence type="ECO:0000313" key="3">
    <source>
        <dbReference type="EMBL" id="SEO78489.1"/>
    </source>
</evidence>
<dbReference type="OrthoDB" id="9807950at2"/>
<dbReference type="PRINTS" id="PR00950">
    <property type="entry name" value="TYPE3IMSPROT"/>
</dbReference>
<dbReference type="Gene3D" id="6.10.250.2080">
    <property type="match status" value="1"/>
</dbReference>
<sequence>MAKDGPGGEKTEAPTPKKLKDARKEGQIPRTQELGTWAGIATASFLMPMLVGNAYDAVGELFLQIGATTDDPQPERVTGLLGQALSTFLSTLLPAAVALMVVGLVASAAQGGVTVSAKGIKPTLKKLNPFPGIKRMFGTQGIWEAAKAVIKTVALLVVVIVTSDRAQELVSAAGALPISAIVATFTESAVLMLRVVAVTGLIIAIADYVIVRRKMMKQLKMSRYEIEQEHKQSEGDPHVKGQRRATALAMSRNRMMAEVAEADVLLVNPTHVAVALKYDPEKGAPRVVAKGADLMAAKLRERAAEARVPMVQDIPLARALHASCEVGQEVPPQLFTAVARVLAFVMQLGTRGVRGGFHRPGFEAPDLEGLPVAGRRRLPAAS</sequence>
<feature type="region of interest" description="Disordered" evidence="1">
    <location>
        <begin position="1"/>
        <end position="28"/>
    </location>
</feature>
<dbReference type="InterPro" id="IPR006135">
    <property type="entry name" value="T3SS_substrate_exporter"/>
</dbReference>
<name>A0A1H8SHJ5_9ACTN</name>
<dbReference type="InterPro" id="IPR029025">
    <property type="entry name" value="T3SS_substrate_exporter_C"/>
</dbReference>
<evidence type="ECO:0000256" key="2">
    <source>
        <dbReference type="SAM" id="Phobius"/>
    </source>
</evidence>
<dbReference type="Pfam" id="PF01312">
    <property type="entry name" value="Bac_export_2"/>
    <property type="match status" value="1"/>
</dbReference>
<keyword evidence="3" id="KW-0282">Flagellum</keyword>
<dbReference type="SUPFAM" id="SSF160544">
    <property type="entry name" value="EscU C-terminal domain-like"/>
    <property type="match status" value="1"/>
</dbReference>
<protein>
    <submittedName>
        <fullName evidence="3">Flagellar biosynthetic protein FlhB</fullName>
    </submittedName>
</protein>
<dbReference type="GO" id="GO:0005886">
    <property type="term" value="C:plasma membrane"/>
    <property type="evidence" value="ECO:0007669"/>
    <property type="project" value="TreeGrafter"/>
</dbReference>
<evidence type="ECO:0000256" key="1">
    <source>
        <dbReference type="SAM" id="MobiDB-lite"/>
    </source>
</evidence>
<gene>
    <name evidence="3" type="ORF">SAMN05660991_01751</name>
</gene>
<evidence type="ECO:0000313" key="4">
    <source>
        <dbReference type="Proteomes" id="UP000198960"/>
    </source>
</evidence>
<dbReference type="PANTHER" id="PTHR30531:SF12">
    <property type="entry name" value="FLAGELLAR BIOSYNTHETIC PROTEIN FLHB"/>
    <property type="match status" value="1"/>
</dbReference>